<evidence type="ECO:0000256" key="5">
    <source>
        <dbReference type="ARBA" id="ARBA00023157"/>
    </source>
</evidence>
<dbReference type="EMBL" id="BAAAEI010000031">
    <property type="protein sequence ID" value="GAA0374449.1"/>
    <property type="molecule type" value="Genomic_DNA"/>
</dbReference>
<evidence type="ECO:0000256" key="4">
    <source>
        <dbReference type="ARBA" id="ARBA00022982"/>
    </source>
</evidence>
<evidence type="ECO:0000256" key="2">
    <source>
        <dbReference type="ARBA" id="ARBA00022448"/>
    </source>
</evidence>
<feature type="domain" description="Thioredoxin" evidence="8">
    <location>
        <begin position="12"/>
        <end position="145"/>
    </location>
</feature>
<name>A0ABN0XWQ3_9ALTE</name>
<dbReference type="Gene3D" id="2.30.30.380">
    <property type="entry name" value="Zn-finger domain of Sec23/24"/>
    <property type="match status" value="1"/>
</dbReference>
<keyword evidence="5" id="KW-1015">Disulfide bond</keyword>
<dbReference type="Pfam" id="PF00085">
    <property type="entry name" value="Thioredoxin"/>
    <property type="match status" value="1"/>
</dbReference>
<dbReference type="CDD" id="cd02947">
    <property type="entry name" value="TRX_family"/>
    <property type="match status" value="1"/>
</dbReference>
<dbReference type="InterPro" id="IPR036249">
    <property type="entry name" value="Thioredoxin-like_sf"/>
</dbReference>
<comment type="caution">
    <text evidence="9">The sequence shown here is derived from an EMBL/GenBank/DDBJ whole genome shotgun (WGS) entry which is preliminary data.</text>
</comment>
<dbReference type="PRINTS" id="PR00421">
    <property type="entry name" value="THIOREDOXIN"/>
</dbReference>
<keyword evidence="10" id="KW-1185">Reference proteome</keyword>
<dbReference type="RefSeq" id="WP_102794848.1">
    <property type="nucleotide sequence ID" value="NZ_BAAAEI010000031.1"/>
</dbReference>
<dbReference type="InterPro" id="IPR049299">
    <property type="entry name" value="Thio2_N"/>
</dbReference>
<dbReference type="SUPFAM" id="SSF52833">
    <property type="entry name" value="Thioredoxin-like"/>
    <property type="match status" value="1"/>
</dbReference>
<dbReference type="PANTHER" id="PTHR45663">
    <property type="entry name" value="GEO12009P1"/>
    <property type="match status" value="1"/>
</dbReference>
<reference evidence="9 10" key="1">
    <citation type="journal article" date="2019" name="Int. J. Syst. Evol. Microbiol.">
        <title>The Global Catalogue of Microorganisms (GCM) 10K type strain sequencing project: providing services to taxonomists for standard genome sequencing and annotation.</title>
        <authorList>
            <consortium name="The Broad Institute Genomics Platform"/>
            <consortium name="The Broad Institute Genome Sequencing Center for Infectious Disease"/>
            <person name="Wu L."/>
            <person name="Ma J."/>
        </authorList>
    </citation>
    <scope>NUCLEOTIDE SEQUENCE [LARGE SCALE GENOMIC DNA]</scope>
    <source>
        <strain evidence="9 10">JCM 13378</strain>
    </source>
</reference>
<dbReference type="InterPro" id="IPR013766">
    <property type="entry name" value="Thioredoxin_domain"/>
</dbReference>
<keyword evidence="2" id="KW-0813">Transport</keyword>
<keyword evidence="3" id="KW-0479">Metal-binding</keyword>
<evidence type="ECO:0000256" key="6">
    <source>
        <dbReference type="ARBA" id="ARBA00023284"/>
    </source>
</evidence>
<dbReference type="Gene3D" id="3.40.30.10">
    <property type="entry name" value="Glutaredoxin"/>
    <property type="match status" value="1"/>
</dbReference>
<evidence type="ECO:0000313" key="9">
    <source>
        <dbReference type="EMBL" id="GAA0374449.1"/>
    </source>
</evidence>
<dbReference type="InterPro" id="IPR017937">
    <property type="entry name" value="Thioredoxin_CS"/>
</dbReference>
<dbReference type="PROSITE" id="PS00194">
    <property type="entry name" value="THIOREDOXIN_1"/>
    <property type="match status" value="1"/>
</dbReference>
<dbReference type="PROSITE" id="PS51352">
    <property type="entry name" value="THIOREDOXIN_2"/>
    <property type="match status" value="1"/>
</dbReference>
<dbReference type="PANTHER" id="PTHR45663:SF40">
    <property type="entry name" value="THIOREDOXIN 2"/>
    <property type="match status" value="1"/>
</dbReference>
<organism evidence="9 10">
    <name type="scientific">Bowmanella denitrificans</name>
    <dbReference type="NCBI Taxonomy" id="366582"/>
    <lineage>
        <taxon>Bacteria</taxon>
        <taxon>Pseudomonadati</taxon>
        <taxon>Pseudomonadota</taxon>
        <taxon>Gammaproteobacteria</taxon>
        <taxon>Alteromonadales</taxon>
        <taxon>Alteromonadaceae</taxon>
        <taxon>Bowmanella</taxon>
    </lineage>
</organism>
<proteinExistence type="inferred from homology"/>
<dbReference type="NCBIfam" id="TIGR01068">
    <property type="entry name" value="thioredoxin"/>
    <property type="match status" value="1"/>
</dbReference>
<evidence type="ECO:0000256" key="7">
    <source>
        <dbReference type="NCBIfam" id="TIGR01068"/>
    </source>
</evidence>
<keyword evidence="4" id="KW-0249">Electron transport</keyword>
<dbReference type="Pfam" id="PF21352">
    <property type="entry name" value="Zn_ribbon_Thio2"/>
    <property type="match status" value="1"/>
</dbReference>
<dbReference type="Proteomes" id="UP001501757">
    <property type="component" value="Unassembled WGS sequence"/>
</dbReference>
<evidence type="ECO:0000313" key="10">
    <source>
        <dbReference type="Proteomes" id="UP001501757"/>
    </source>
</evidence>
<keyword evidence="6" id="KW-0676">Redox-active center</keyword>
<gene>
    <name evidence="9" type="primary">trxC</name>
    <name evidence="9" type="ORF">GCM10009092_43350</name>
</gene>
<sequence length="148" mass="16435">MSASVQLVCPSCEAINRIPADRLSHAPVCGKCRAALIVASPIQANDHSLQRHISRSDLPVLVDFWAPWCGPCVGFAPIFSDLANQMQQQVRFIKLDTQENPQSGGQFGIRSIPTLILFHHGKEITRLSGALPKQQFHQWLQQQLQSLT</sequence>
<dbReference type="NCBIfam" id="NF008229">
    <property type="entry name" value="PRK10996.1"/>
    <property type="match status" value="1"/>
</dbReference>
<comment type="similarity">
    <text evidence="1">Belongs to the thioredoxin family.</text>
</comment>
<evidence type="ECO:0000259" key="8">
    <source>
        <dbReference type="PROSITE" id="PS51352"/>
    </source>
</evidence>
<evidence type="ECO:0000256" key="3">
    <source>
        <dbReference type="ARBA" id="ARBA00022723"/>
    </source>
</evidence>
<evidence type="ECO:0000256" key="1">
    <source>
        <dbReference type="ARBA" id="ARBA00008987"/>
    </source>
</evidence>
<accession>A0ABN0XWQ3</accession>
<dbReference type="InterPro" id="IPR005746">
    <property type="entry name" value="Thioredoxin"/>
</dbReference>
<protein>
    <recommendedName>
        <fullName evidence="7">Thioredoxin</fullName>
    </recommendedName>
</protein>